<comment type="caution">
    <text evidence="2">The sequence shown here is derived from an EMBL/GenBank/DDBJ whole genome shotgun (WGS) entry which is preliminary data.</text>
</comment>
<dbReference type="AlphaFoldDB" id="A0AA39GKF3"/>
<keyword evidence="3" id="KW-1185">Reference proteome</keyword>
<evidence type="ECO:0000313" key="2">
    <source>
        <dbReference type="EMBL" id="KAK0388987.1"/>
    </source>
</evidence>
<feature type="domain" description="Glyoxalase-like" evidence="1">
    <location>
        <begin position="12"/>
        <end position="193"/>
    </location>
</feature>
<sequence length="271" mass="29633">MSADETNSRPVLDHLVILVSETTLATLPDRLRDSFLVVTGGEHTGGQTFNKLVFFRDGSYVELIAFYDRVSPEDRKSHRWGSAKENTIVDWAFTLPDEASFVHVQKRVVEADGGITYDDPWNMGRKRPDGVELKWSIGAPRQADGNPPPPGTVPFWCLDQTPRSLRVPYEDNPQTKHPTGVLGIAEVRISVPADKYEGVKKVYAGILDGKNHATSENSWEAVVPTLLDAGAPVIRVETSSGERELSVTLAGSAGSPGEIEVLPGLIFTVRS</sequence>
<dbReference type="PANTHER" id="PTHR40265">
    <property type="entry name" value="BLL2707 PROTEIN"/>
    <property type="match status" value="1"/>
</dbReference>
<evidence type="ECO:0000313" key="3">
    <source>
        <dbReference type="Proteomes" id="UP001175261"/>
    </source>
</evidence>
<evidence type="ECO:0000259" key="1">
    <source>
        <dbReference type="Pfam" id="PF13468"/>
    </source>
</evidence>
<gene>
    <name evidence="2" type="ORF">NLU13_2564</name>
</gene>
<dbReference type="PANTHER" id="PTHR40265:SF1">
    <property type="entry name" value="GLYOXALASE-LIKE DOMAIN-CONTAINING PROTEIN"/>
    <property type="match status" value="1"/>
</dbReference>
<dbReference type="Gene3D" id="3.10.180.10">
    <property type="entry name" value="2,3-Dihydroxybiphenyl 1,2-Dioxygenase, domain 1"/>
    <property type="match status" value="1"/>
</dbReference>
<dbReference type="Proteomes" id="UP001175261">
    <property type="component" value="Unassembled WGS sequence"/>
</dbReference>
<dbReference type="InterPro" id="IPR029068">
    <property type="entry name" value="Glyas_Bleomycin-R_OHBP_Dase"/>
</dbReference>
<reference evidence="2" key="1">
    <citation type="submission" date="2022-10" db="EMBL/GenBank/DDBJ databases">
        <title>Determination and structural analysis of whole genome sequence of Sarocladium strictum F4-1.</title>
        <authorList>
            <person name="Hu L."/>
            <person name="Jiang Y."/>
        </authorList>
    </citation>
    <scope>NUCLEOTIDE SEQUENCE</scope>
    <source>
        <strain evidence="2">F4-1</strain>
    </source>
</reference>
<name>A0AA39GKF3_SARSR</name>
<dbReference type="EMBL" id="JAPDFR010000002">
    <property type="protein sequence ID" value="KAK0388987.1"/>
    <property type="molecule type" value="Genomic_DNA"/>
</dbReference>
<dbReference type="Pfam" id="PF13468">
    <property type="entry name" value="Glyoxalase_3"/>
    <property type="match status" value="1"/>
</dbReference>
<proteinExistence type="predicted"/>
<accession>A0AA39GKF3</accession>
<protein>
    <recommendedName>
        <fullName evidence="1">Glyoxalase-like domain-containing protein</fullName>
    </recommendedName>
</protein>
<organism evidence="2 3">
    <name type="scientific">Sarocladium strictum</name>
    <name type="common">Black bundle disease fungus</name>
    <name type="synonym">Acremonium strictum</name>
    <dbReference type="NCBI Taxonomy" id="5046"/>
    <lineage>
        <taxon>Eukaryota</taxon>
        <taxon>Fungi</taxon>
        <taxon>Dikarya</taxon>
        <taxon>Ascomycota</taxon>
        <taxon>Pezizomycotina</taxon>
        <taxon>Sordariomycetes</taxon>
        <taxon>Hypocreomycetidae</taxon>
        <taxon>Hypocreales</taxon>
        <taxon>Sarocladiaceae</taxon>
        <taxon>Sarocladium</taxon>
    </lineage>
</organism>
<dbReference type="InterPro" id="IPR025870">
    <property type="entry name" value="Glyoxalase-like_dom"/>
</dbReference>